<protein>
    <submittedName>
        <fullName evidence="2">Uncharacterized protein</fullName>
    </submittedName>
</protein>
<dbReference type="OrthoDB" id="766405at2759"/>
<dbReference type="AlphaFoldDB" id="A0A7J0GDZ8"/>
<accession>A0A7J0GDZ8</accession>
<gene>
    <name evidence="2" type="ORF">Acr_20g0007830</name>
</gene>
<dbReference type="Proteomes" id="UP000585474">
    <property type="component" value="Unassembled WGS sequence"/>
</dbReference>
<keyword evidence="3" id="KW-1185">Reference proteome</keyword>
<comment type="caution">
    <text evidence="2">The sequence shown here is derived from an EMBL/GenBank/DDBJ whole genome shotgun (WGS) entry which is preliminary data.</text>
</comment>
<proteinExistence type="predicted"/>
<organism evidence="2 3">
    <name type="scientific">Actinidia rufa</name>
    <dbReference type="NCBI Taxonomy" id="165716"/>
    <lineage>
        <taxon>Eukaryota</taxon>
        <taxon>Viridiplantae</taxon>
        <taxon>Streptophyta</taxon>
        <taxon>Embryophyta</taxon>
        <taxon>Tracheophyta</taxon>
        <taxon>Spermatophyta</taxon>
        <taxon>Magnoliopsida</taxon>
        <taxon>eudicotyledons</taxon>
        <taxon>Gunneridae</taxon>
        <taxon>Pentapetalae</taxon>
        <taxon>asterids</taxon>
        <taxon>Ericales</taxon>
        <taxon>Actinidiaceae</taxon>
        <taxon>Actinidia</taxon>
    </lineage>
</organism>
<sequence length="282" mass="32375">MNAEVEKVNLEVCCVSEDLDSENSNLEWSEKSKEVFNCIAKDSDILNPKLSETRVCDVKENSNDSRVESTLAEKWIQMTPIEPKLDETQGNIELHNVDQKSHDNGNLSSGIYESTEELVQMTPPNANIFPEPEVNDNGRNKDDSDIQPTNRIFGNISGNYSLPYWRYEKNVNRKNSLTLKSKLILDIFRDLEESNIIRPYIRDGDIKNLAKWWRISLRTANQRFFLGISSETRPDLVGNALPTVNRRWGLWLCEICLETDLTRLDSTPMRVDLTSKGFLFAL</sequence>
<evidence type="ECO:0000313" key="3">
    <source>
        <dbReference type="Proteomes" id="UP000585474"/>
    </source>
</evidence>
<evidence type="ECO:0000256" key="1">
    <source>
        <dbReference type="SAM" id="MobiDB-lite"/>
    </source>
</evidence>
<reference evidence="2 3" key="1">
    <citation type="submission" date="2019-07" db="EMBL/GenBank/DDBJ databases">
        <title>De Novo Assembly of kiwifruit Actinidia rufa.</title>
        <authorList>
            <person name="Sugita-Konishi S."/>
            <person name="Sato K."/>
            <person name="Mori E."/>
            <person name="Abe Y."/>
            <person name="Kisaki G."/>
            <person name="Hamano K."/>
            <person name="Suezawa K."/>
            <person name="Otani M."/>
            <person name="Fukuda T."/>
            <person name="Manabe T."/>
            <person name="Gomi K."/>
            <person name="Tabuchi M."/>
            <person name="Akimitsu K."/>
            <person name="Kataoka I."/>
        </authorList>
    </citation>
    <scope>NUCLEOTIDE SEQUENCE [LARGE SCALE GENOMIC DNA]</scope>
    <source>
        <strain evidence="3">cv. Fuchu</strain>
    </source>
</reference>
<feature type="region of interest" description="Disordered" evidence="1">
    <location>
        <begin position="129"/>
        <end position="150"/>
    </location>
</feature>
<dbReference type="EMBL" id="BJWL01000020">
    <property type="protein sequence ID" value="GFZ08975.1"/>
    <property type="molecule type" value="Genomic_DNA"/>
</dbReference>
<name>A0A7J0GDZ8_9ERIC</name>
<evidence type="ECO:0000313" key="2">
    <source>
        <dbReference type="EMBL" id="GFZ08975.1"/>
    </source>
</evidence>